<dbReference type="InterPro" id="IPR032466">
    <property type="entry name" value="Metal_Hydrolase"/>
</dbReference>
<keyword evidence="3" id="KW-1185">Reference proteome</keyword>
<dbReference type="InterPro" id="IPR052349">
    <property type="entry name" value="Metallo-hydrolase_Enzymes"/>
</dbReference>
<proteinExistence type="predicted"/>
<name>A0ABV7GRB0_9RHOB</name>
<evidence type="ECO:0000259" key="1">
    <source>
        <dbReference type="Pfam" id="PF07969"/>
    </source>
</evidence>
<dbReference type="InterPro" id="IPR011059">
    <property type="entry name" value="Metal-dep_hydrolase_composite"/>
</dbReference>
<evidence type="ECO:0000313" key="3">
    <source>
        <dbReference type="Proteomes" id="UP001595632"/>
    </source>
</evidence>
<dbReference type="Gene3D" id="3.20.20.140">
    <property type="entry name" value="Metal-dependent hydrolases"/>
    <property type="match status" value="1"/>
</dbReference>
<evidence type="ECO:0000313" key="2">
    <source>
        <dbReference type="EMBL" id="MFC3144119.1"/>
    </source>
</evidence>
<sequence length="443" mass="45541">MRTSTQDDSTRSAVAKALAGGDPVVLAGAVSPMALLSGIEGHAASGRAAGGMCQVDVGIAGGRFRRAADLPGTRRILVSGWSLLPGLTDAHVHLDKTYTVAETGLADGTLMGAIRLHAEASVRWTADDHAARMRRAVAEAAAAGTRTLRTHIDCPSLPEEMPGWQAAGAVAAEGTVTLQRSALGALSRAQGADFADRCRQVARAGGVLGAFVAPGLADRALFEAFLTGAEAHGLDVDFHIDEGLHPGPASLPVLAEAVLKTGFSGRVLAGHGCALSLQTEAERDRALDLIATAGIAVAALPRTNLYLQDRAPGTTPLRRGITLVHEMRARGIPVLFGADNVADAYYPFGNYDPLHLFAEATTAAHLDQDLGVWIDAIAGVPARAMGLDGGRIAPGAPADGVLVPASDWPGLLTAPVDGRLVLRDGVPLGRGLDPVAVTQGDMA</sequence>
<dbReference type="EMBL" id="JBHRTB010000010">
    <property type="protein sequence ID" value="MFC3144119.1"/>
    <property type="molecule type" value="Genomic_DNA"/>
</dbReference>
<dbReference type="PANTHER" id="PTHR32027">
    <property type="entry name" value="CYTOSINE DEAMINASE"/>
    <property type="match status" value="1"/>
</dbReference>
<dbReference type="Gene3D" id="2.30.40.10">
    <property type="entry name" value="Urease, subunit C, domain 1"/>
    <property type="match status" value="1"/>
</dbReference>
<feature type="domain" description="Amidohydrolase 3" evidence="1">
    <location>
        <begin position="136"/>
        <end position="409"/>
    </location>
</feature>
<comment type="caution">
    <text evidence="2">The sequence shown here is derived from an EMBL/GenBank/DDBJ whole genome shotgun (WGS) entry which is preliminary data.</text>
</comment>
<dbReference type="SUPFAM" id="SSF51556">
    <property type="entry name" value="Metallo-dependent hydrolases"/>
    <property type="match status" value="1"/>
</dbReference>
<accession>A0ABV7GRB0</accession>
<organism evidence="2 3">
    <name type="scientific">Psychromarinibacter halotolerans</name>
    <dbReference type="NCBI Taxonomy" id="1775175"/>
    <lineage>
        <taxon>Bacteria</taxon>
        <taxon>Pseudomonadati</taxon>
        <taxon>Pseudomonadota</taxon>
        <taxon>Alphaproteobacteria</taxon>
        <taxon>Rhodobacterales</taxon>
        <taxon>Paracoccaceae</taxon>
        <taxon>Psychromarinibacter</taxon>
    </lineage>
</organism>
<protein>
    <submittedName>
        <fullName evidence="2">Amidohydrolase family protein</fullName>
    </submittedName>
</protein>
<gene>
    <name evidence="2" type="ORF">ACFOGP_15470</name>
</gene>
<reference evidence="3" key="1">
    <citation type="journal article" date="2019" name="Int. J. Syst. Evol. Microbiol.">
        <title>The Global Catalogue of Microorganisms (GCM) 10K type strain sequencing project: providing services to taxonomists for standard genome sequencing and annotation.</title>
        <authorList>
            <consortium name="The Broad Institute Genomics Platform"/>
            <consortium name="The Broad Institute Genome Sequencing Center for Infectious Disease"/>
            <person name="Wu L."/>
            <person name="Ma J."/>
        </authorList>
    </citation>
    <scope>NUCLEOTIDE SEQUENCE [LARGE SCALE GENOMIC DNA]</scope>
    <source>
        <strain evidence="3">KCTC 52366</strain>
    </source>
</reference>
<dbReference type="Pfam" id="PF07969">
    <property type="entry name" value="Amidohydro_3"/>
    <property type="match status" value="1"/>
</dbReference>
<dbReference type="InterPro" id="IPR013108">
    <property type="entry name" value="Amidohydro_3"/>
</dbReference>
<dbReference type="RefSeq" id="WP_275631380.1">
    <property type="nucleotide sequence ID" value="NZ_JARGYD010000001.1"/>
</dbReference>
<dbReference type="SUPFAM" id="SSF51338">
    <property type="entry name" value="Composite domain of metallo-dependent hydrolases"/>
    <property type="match status" value="1"/>
</dbReference>
<dbReference type="PANTHER" id="PTHR32027:SF0">
    <property type="entry name" value="CYTOSINE DEAMINASE"/>
    <property type="match status" value="1"/>
</dbReference>
<dbReference type="Proteomes" id="UP001595632">
    <property type="component" value="Unassembled WGS sequence"/>
</dbReference>